<evidence type="ECO:0000313" key="3">
    <source>
        <dbReference type="Proteomes" id="UP001177023"/>
    </source>
</evidence>
<sequence length="361" mass="39698">MFTNLLLIAIVLTGLSLQQAVKQQEAGLAFEKTPIDAPAPFASYDIDMCNYPFEAVHADMLAGVNGSVTYRLSTEKCGNKLMNAHCLQPLLGHSLEAWKGELDTGEPIVIAGCNYTTTYANLTGPISIRITRLQSNASSYHQLMSTLPVNSYNLMPDGQTYVLYQTSKDNSGYNGIFFDAPVGDCETLMIWKSLYRGDETKIYGGNSTLCSSTVPRDGFPDFVANRYMIFDTHGTKMCRVAWRARYLTQNSDYTFKVRKGHSGVLNSPPYAGPASISGGFVTGYKLQKDDVSKQDSKIHLQLLSPVLGASRLLIFGANGTQETEFNASNGANGFKILPNSVKLHWTIITIFRACHDTDLYV</sequence>
<gene>
    <name evidence="2" type="ORF">MSPICULIGERA_LOCUS7965</name>
</gene>
<feature type="chain" id="PRO_5041238221" evidence="1">
    <location>
        <begin position="21"/>
        <end position="361"/>
    </location>
</feature>
<dbReference type="EMBL" id="CATQJA010002036">
    <property type="protein sequence ID" value="CAJ0569486.1"/>
    <property type="molecule type" value="Genomic_DNA"/>
</dbReference>
<comment type="caution">
    <text evidence="2">The sequence shown here is derived from an EMBL/GenBank/DDBJ whole genome shotgun (WGS) entry which is preliminary data.</text>
</comment>
<evidence type="ECO:0000313" key="2">
    <source>
        <dbReference type="EMBL" id="CAJ0569486.1"/>
    </source>
</evidence>
<protein>
    <submittedName>
        <fullName evidence="2">Uncharacterized protein</fullName>
    </submittedName>
</protein>
<evidence type="ECO:0000256" key="1">
    <source>
        <dbReference type="SAM" id="SignalP"/>
    </source>
</evidence>
<keyword evidence="1" id="KW-0732">Signal</keyword>
<feature type="non-terminal residue" evidence="2">
    <location>
        <position position="1"/>
    </location>
</feature>
<dbReference type="AlphaFoldDB" id="A0AA36FVR9"/>
<dbReference type="Proteomes" id="UP001177023">
    <property type="component" value="Unassembled WGS sequence"/>
</dbReference>
<proteinExistence type="predicted"/>
<feature type="signal peptide" evidence="1">
    <location>
        <begin position="1"/>
        <end position="20"/>
    </location>
</feature>
<organism evidence="2 3">
    <name type="scientific">Mesorhabditis spiculigera</name>
    <dbReference type="NCBI Taxonomy" id="96644"/>
    <lineage>
        <taxon>Eukaryota</taxon>
        <taxon>Metazoa</taxon>
        <taxon>Ecdysozoa</taxon>
        <taxon>Nematoda</taxon>
        <taxon>Chromadorea</taxon>
        <taxon>Rhabditida</taxon>
        <taxon>Rhabditina</taxon>
        <taxon>Rhabditomorpha</taxon>
        <taxon>Rhabditoidea</taxon>
        <taxon>Rhabditidae</taxon>
        <taxon>Mesorhabditinae</taxon>
        <taxon>Mesorhabditis</taxon>
    </lineage>
</organism>
<accession>A0AA36FVR9</accession>
<reference evidence="2" key="1">
    <citation type="submission" date="2023-06" db="EMBL/GenBank/DDBJ databases">
        <authorList>
            <person name="Delattre M."/>
        </authorList>
    </citation>
    <scope>NUCLEOTIDE SEQUENCE</scope>
    <source>
        <strain evidence="2">AF72</strain>
    </source>
</reference>
<keyword evidence="3" id="KW-1185">Reference proteome</keyword>
<name>A0AA36FVR9_9BILA</name>